<dbReference type="EMBL" id="JAASQV010000003">
    <property type="protein sequence ID" value="NIJ66351.1"/>
    <property type="molecule type" value="Genomic_DNA"/>
</dbReference>
<dbReference type="PANTHER" id="PTHR12910">
    <property type="entry name" value="NADH-UBIQUINONE OXIDOREDUCTASE SUBUNIT B17.2"/>
    <property type="match status" value="1"/>
</dbReference>
<dbReference type="RefSeq" id="WP_086130341.1">
    <property type="nucleotide sequence ID" value="NZ_CP170557.1"/>
</dbReference>
<protein>
    <submittedName>
        <fullName evidence="2">NADH:ubiquinone oxidoreductase subunit</fullName>
    </submittedName>
</protein>
<dbReference type="Pfam" id="PF05071">
    <property type="entry name" value="NDUFA12"/>
    <property type="match status" value="1"/>
</dbReference>
<evidence type="ECO:0000313" key="2">
    <source>
        <dbReference type="EMBL" id="NIJ66351.1"/>
    </source>
</evidence>
<feature type="region of interest" description="Disordered" evidence="1">
    <location>
        <begin position="106"/>
        <end position="130"/>
    </location>
</feature>
<evidence type="ECO:0000313" key="3">
    <source>
        <dbReference type="Proteomes" id="UP000564677"/>
    </source>
</evidence>
<dbReference type="PANTHER" id="PTHR12910:SF2">
    <property type="entry name" value="NADH DEHYDROGENASE [UBIQUINONE] 1 ALPHA SUBCOMPLEX SUBUNIT 12"/>
    <property type="match status" value="1"/>
</dbReference>
<keyword evidence="2" id="KW-0830">Ubiquinone</keyword>
<keyword evidence="3" id="KW-1185">Reference proteome</keyword>
<comment type="caution">
    <text evidence="2">The sequence shown here is derived from an EMBL/GenBank/DDBJ whole genome shotgun (WGS) entry which is preliminary data.</text>
</comment>
<organism evidence="2 3">
    <name type="scientific">Sphingomonas leidyi</name>
    <dbReference type="NCBI Taxonomy" id="68569"/>
    <lineage>
        <taxon>Bacteria</taxon>
        <taxon>Pseudomonadati</taxon>
        <taxon>Pseudomonadota</taxon>
        <taxon>Alphaproteobacteria</taxon>
        <taxon>Sphingomonadales</taxon>
        <taxon>Sphingomonadaceae</taxon>
        <taxon>Sphingomonas</taxon>
    </lineage>
</organism>
<dbReference type="AlphaFoldDB" id="A0A7X5V1U5"/>
<reference evidence="2 3" key="1">
    <citation type="submission" date="2020-03" db="EMBL/GenBank/DDBJ databases">
        <title>Genomic Encyclopedia of Type Strains, Phase IV (KMG-IV): sequencing the most valuable type-strain genomes for metagenomic binning, comparative biology and taxonomic classification.</title>
        <authorList>
            <person name="Goeker M."/>
        </authorList>
    </citation>
    <scope>NUCLEOTIDE SEQUENCE [LARGE SCALE GENOMIC DNA]</scope>
    <source>
        <strain evidence="2 3">DSM 4733</strain>
    </source>
</reference>
<sequence length="130" mass="14414">MGLNLNPFTWWNGATFGTWMGLRGKTRVGEDDLGNVYYEGGQDPNGIPRRWVIYNGSNDASRVPPEWFSWLHHQIDSAPDQALPAPKAWEKPAEMNLTGSQLAYRPSGALEKGGHRARATGDYEAWTPGA</sequence>
<dbReference type="Proteomes" id="UP000564677">
    <property type="component" value="Unassembled WGS sequence"/>
</dbReference>
<name>A0A7X5V1U5_9SPHN</name>
<evidence type="ECO:0000256" key="1">
    <source>
        <dbReference type="SAM" id="MobiDB-lite"/>
    </source>
</evidence>
<gene>
    <name evidence="2" type="ORF">FHR20_003324</name>
</gene>
<dbReference type="NCBIfam" id="NF006040">
    <property type="entry name" value="PRK08183.1"/>
    <property type="match status" value="1"/>
</dbReference>
<dbReference type="InterPro" id="IPR007763">
    <property type="entry name" value="NDUFA12"/>
</dbReference>
<dbReference type="GO" id="GO:0045271">
    <property type="term" value="C:respiratory chain complex I"/>
    <property type="evidence" value="ECO:0007669"/>
    <property type="project" value="InterPro"/>
</dbReference>
<proteinExistence type="predicted"/>
<dbReference type="GO" id="GO:0006979">
    <property type="term" value="P:response to oxidative stress"/>
    <property type="evidence" value="ECO:0007669"/>
    <property type="project" value="TreeGrafter"/>
</dbReference>
<accession>A0A7X5V1U5</accession>